<comment type="similarity">
    <text evidence="1 3">Belongs to the thiolase-like superfamily. Beta-ketoacyl-ACP synthases family.</text>
</comment>
<evidence type="ECO:0000313" key="5">
    <source>
        <dbReference type="EMBL" id="SFH58021.1"/>
    </source>
</evidence>
<dbReference type="Pfam" id="PF02801">
    <property type="entry name" value="Ketoacyl-synt_C"/>
    <property type="match status" value="1"/>
</dbReference>
<dbReference type="NCBIfam" id="NF005589">
    <property type="entry name" value="PRK07314.1"/>
    <property type="match status" value="1"/>
</dbReference>
<evidence type="ECO:0000256" key="3">
    <source>
        <dbReference type="RuleBase" id="RU003694"/>
    </source>
</evidence>
<evidence type="ECO:0000256" key="1">
    <source>
        <dbReference type="ARBA" id="ARBA00008467"/>
    </source>
</evidence>
<dbReference type="GO" id="GO:0006633">
    <property type="term" value="P:fatty acid biosynthetic process"/>
    <property type="evidence" value="ECO:0007669"/>
    <property type="project" value="TreeGrafter"/>
</dbReference>
<dbReference type="InterPro" id="IPR016039">
    <property type="entry name" value="Thiolase-like"/>
</dbReference>
<dbReference type="Proteomes" id="UP000199518">
    <property type="component" value="Unassembled WGS sequence"/>
</dbReference>
<evidence type="ECO:0000313" key="6">
    <source>
        <dbReference type="Proteomes" id="UP000199518"/>
    </source>
</evidence>
<dbReference type="InterPro" id="IPR000794">
    <property type="entry name" value="Beta-ketoacyl_synthase"/>
</dbReference>
<dbReference type="Gene3D" id="3.40.47.10">
    <property type="match status" value="1"/>
</dbReference>
<dbReference type="PANTHER" id="PTHR11712">
    <property type="entry name" value="POLYKETIDE SYNTHASE-RELATED"/>
    <property type="match status" value="1"/>
</dbReference>
<dbReference type="RefSeq" id="WP_092047215.1">
    <property type="nucleotide sequence ID" value="NZ_FOQD01000001.1"/>
</dbReference>
<dbReference type="PANTHER" id="PTHR11712:SF336">
    <property type="entry name" value="3-OXOACYL-[ACYL-CARRIER-PROTEIN] SYNTHASE, MITOCHONDRIAL"/>
    <property type="match status" value="1"/>
</dbReference>
<reference evidence="6" key="1">
    <citation type="submission" date="2016-10" db="EMBL/GenBank/DDBJ databases">
        <authorList>
            <person name="Varghese N."/>
            <person name="Submissions S."/>
        </authorList>
    </citation>
    <scope>NUCLEOTIDE SEQUENCE [LARGE SCALE GENOMIC DNA]</scope>
    <source>
        <strain evidence="6">DSM 26348</strain>
    </source>
</reference>
<dbReference type="Pfam" id="PF00109">
    <property type="entry name" value="ketoacyl-synt"/>
    <property type="match status" value="1"/>
</dbReference>
<dbReference type="GO" id="GO:0004315">
    <property type="term" value="F:3-oxoacyl-[acyl-carrier-protein] synthase activity"/>
    <property type="evidence" value="ECO:0007669"/>
    <property type="project" value="TreeGrafter"/>
</dbReference>
<dbReference type="PROSITE" id="PS52004">
    <property type="entry name" value="KS3_2"/>
    <property type="match status" value="1"/>
</dbReference>
<dbReference type="InterPro" id="IPR020841">
    <property type="entry name" value="PKS_Beta-ketoAc_synthase_dom"/>
</dbReference>
<organism evidence="5 6">
    <name type="scientific">Planctomicrobium piriforme</name>
    <dbReference type="NCBI Taxonomy" id="1576369"/>
    <lineage>
        <taxon>Bacteria</taxon>
        <taxon>Pseudomonadati</taxon>
        <taxon>Planctomycetota</taxon>
        <taxon>Planctomycetia</taxon>
        <taxon>Planctomycetales</taxon>
        <taxon>Planctomycetaceae</taxon>
        <taxon>Planctomicrobium</taxon>
    </lineage>
</organism>
<feature type="domain" description="Ketosynthase family 3 (KS3)" evidence="4">
    <location>
        <begin position="2"/>
        <end position="428"/>
    </location>
</feature>
<dbReference type="CDD" id="cd00834">
    <property type="entry name" value="KAS_I_II"/>
    <property type="match status" value="1"/>
</dbReference>
<dbReference type="FunFam" id="3.40.47.10:FF:000029">
    <property type="entry name" value="3-oxoacyl-[acyl-carrier-protein] synthase 1"/>
    <property type="match status" value="1"/>
</dbReference>
<keyword evidence="2 3" id="KW-0808">Transferase</keyword>
<dbReference type="InterPro" id="IPR014030">
    <property type="entry name" value="Ketoacyl_synth_N"/>
</dbReference>
<accession>A0A1I3B8I4</accession>
<dbReference type="SMART" id="SM00825">
    <property type="entry name" value="PKS_KS"/>
    <property type="match status" value="1"/>
</dbReference>
<dbReference type="OrthoDB" id="292158at2"/>
<protein>
    <submittedName>
        <fullName evidence="5">3-oxoacyl-[acyl-carrier-protein] synthase II</fullName>
    </submittedName>
</protein>
<dbReference type="AlphaFoldDB" id="A0A1I3B8I4"/>
<sequence length="429" mass="45660">MNRRVVITGLGCVTPVGHDPKTAWKAVCEGQSGIGPISRFNAQGFPTTFAAEVRNFDVANWVSPEVTDSLTGAGLNVRFGMAAAVQAMKDSGLDVSTLPDRTRFGVYLGAGEGPQNFDVFMDMISESRRDAGKWDMDYFTTLALQRLNAAEESQQEPNILAARISGLVGAEGPCSNSLTACAASAQSIGEGTEFIRTGDADIMLVGGSHSMIHPYGVTGFSLLTALSRNNDNPTGASRPFDKERDGFVLAEGAAMLVLEEYEHAKKRGAHIYGEVRGYGVACDAYRITDIPPDGNGLARAMKLALKDARMNVDDISYVNAHGTSTGANDRTETLALKTAFGDQAYKIPVSSTKSMTGHLVAACGGLESIFSLLALNDQTAPPTTNYEYPDPECDLDYVPNTARSMPLKAVMSNNSGFGGQNVSLILTRV</sequence>
<dbReference type="InterPro" id="IPR014031">
    <property type="entry name" value="Ketoacyl_synth_C"/>
</dbReference>
<dbReference type="GO" id="GO:0005829">
    <property type="term" value="C:cytosol"/>
    <property type="evidence" value="ECO:0007669"/>
    <property type="project" value="TreeGrafter"/>
</dbReference>
<keyword evidence="6" id="KW-1185">Reference proteome</keyword>
<proteinExistence type="inferred from homology"/>
<dbReference type="STRING" id="1576369.SAMN05421753_101273"/>
<dbReference type="EMBL" id="FOQD01000001">
    <property type="protein sequence ID" value="SFH58021.1"/>
    <property type="molecule type" value="Genomic_DNA"/>
</dbReference>
<gene>
    <name evidence="5" type="ORF">SAMN05421753_101273</name>
</gene>
<evidence type="ECO:0000259" key="4">
    <source>
        <dbReference type="PROSITE" id="PS52004"/>
    </source>
</evidence>
<name>A0A1I3B8I4_9PLAN</name>
<dbReference type="SUPFAM" id="SSF53901">
    <property type="entry name" value="Thiolase-like"/>
    <property type="match status" value="2"/>
</dbReference>
<evidence type="ECO:0000256" key="2">
    <source>
        <dbReference type="ARBA" id="ARBA00022679"/>
    </source>
</evidence>